<dbReference type="InterPro" id="IPR036271">
    <property type="entry name" value="Tet_transcr_reg_TetR-rel_C_sf"/>
</dbReference>
<dbReference type="InterPro" id="IPR047923">
    <property type="entry name" value="ArpA-like"/>
</dbReference>
<name>A0ABP7IRB4_9ACTN</name>
<feature type="DNA-binding region" description="H-T-H motif" evidence="4">
    <location>
        <begin position="31"/>
        <end position="50"/>
    </location>
</feature>
<reference evidence="7" key="1">
    <citation type="journal article" date="2019" name="Int. J. Syst. Evol. Microbiol.">
        <title>The Global Catalogue of Microorganisms (GCM) 10K type strain sequencing project: providing services to taxonomists for standard genome sequencing and annotation.</title>
        <authorList>
            <consortium name="The Broad Institute Genomics Platform"/>
            <consortium name="The Broad Institute Genome Sequencing Center for Infectious Disease"/>
            <person name="Wu L."/>
            <person name="Ma J."/>
        </authorList>
    </citation>
    <scope>NUCLEOTIDE SEQUENCE [LARGE SCALE GENOMIC DNA]</scope>
    <source>
        <strain evidence="7">JCM 17138</strain>
    </source>
</reference>
<dbReference type="SUPFAM" id="SSF48498">
    <property type="entry name" value="Tetracyclin repressor-like, C-terminal domain"/>
    <property type="match status" value="1"/>
</dbReference>
<evidence type="ECO:0000256" key="1">
    <source>
        <dbReference type="ARBA" id="ARBA00023015"/>
    </source>
</evidence>
<dbReference type="EMBL" id="BAABDE010000025">
    <property type="protein sequence ID" value="GAA3824754.1"/>
    <property type="molecule type" value="Genomic_DNA"/>
</dbReference>
<dbReference type="Proteomes" id="UP001501009">
    <property type="component" value="Unassembled WGS sequence"/>
</dbReference>
<dbReference type="PANTHER" id="PTHR30055:SF234">
    <property type="entry name" value="HTH-TYPE TRANSCRIPTIONAL REGULATOR BETI"/>
    <property type="match status" value="1"/>
</dbReference>
<gene>
    <name evidence="6" type="ORF">GCM10022403_067710</name>
</gene>
<dbReference type="PANTHER" id="PTHR30055">
    <property type="entry name" value="HTH-TYPE TRANSCRIPTIONAL REGULATOR RUTR"/>
    <property type="match status" value="1"/>
</dbReference>
<keyword evidence="7" id="KW-1185">Reference proteome</keyword>
<evidence type="ECO:0000313" key="6">
    <source>
        <dbReference type="EMBL" id="GAA3824754.1"/>
    </source>
</evidence>
<proteinExistence type="predicted"/>
<evidence type="ECO:0000313" key="7">
    <source>
        <dbReference type="Proteomes" id="UP001501009"/>
    </source>
</evidence>
<evidence type="ECO:0000259" key="5">
    <source>
        <dbReference type="PROSITE" id="PS50977"/>
    </source>
</evidence>
<dbReference type="PROSITE" id="PS50977">
    <property type="entry name" value="HTH_TETR_2"/>
    <property type="match status" value="1"/>
</dbReference>
<dbReference type="Gene3D" id="1.10.357.10">
    <property type="entry name" value="Tetracycline Repressor, domain 2"/>
    <property type="match status" value="1"/>
</dbReference>
<dbReference type="RefSeq" id="WP_275773056.1">
    <property type="nucleotide sequence ID" value="NZ_BAABDE010000025.1"/>
</dbReference>
<keyword evidence="3" id="KW-0804">Transcription</keyword>
<dbReference type="Pfam" id="PF21935">
    <property type="entry name" value="TetR_C_45"/>
    <property type="match status" value="1"/>
</dbReference>
<dbReference type="SUPFAM" id="SSF46689">
    <property type="entry name" value="Homeodomain-like"/>
    <property type="match status" value="1"/>
</dbReference>
<protein>
    <submittedName>
        <fullName evidence="6">ScbR family autoregulator-binding transcription factor</fullName>
    </submittedName>
</protein>
<comment type="caution">
    <text evidence="6">The sequence shown here is derived from an EMBL/GenBank/DDBJ whole genome shotgun (WGS) entry which is preliminary data.</text>
</comment>
<dbReference type="PRINTS" id="PR00455">
    <property type="entry name" value="HTHTETR"/>
</dbReference>
<sequence>MSRQERALRTRRRILEAAASVFAERGYASAGMAEILEAAEMTKGALYFHFPSKEALAKAVVEEQFQLDEVIWRPVSGGVEDCPAAYPPAGPMQAMIDMSHQLGRQLQEDPVTRGAIRLAIEQGSFAEPDPTPYRTWIANVRHLLSEARDAGSLRPGHDIDTLAEVLVGSFTGIQLVAHVLSGRSELHRALTEYWRATLPGLVKEEHLPQLDPAGPKKS</sequence>
<dbReference type="InterPro" id="IPR001647">
    <property type="entry name" value="HTH_TetR"/>
</dbReference>
<dbReference type="InterPro" id="IPR054126">
    <property type="entry name" value="CprB_TetR_C"/>
</dbReference>
<feature type="domain" description="HTH tetR-type" evidence="5">
    <location>
        <begin position="8"/>
        <end position="68"/>
    </location>
</feature>
<dbReference type="NCBIfam" id="NF041196">
    <property type="entry name" value="ScbR_bind_reg"/>
    <property type="match status" value="1"/>
</dbReference>
<evidence type="ECO:0000256" key="2">
    <source>
        <dbReference type="ARBA" id="ARBA00023125"/>
    </source>
</evidence>
<keyword evidence="2 4" id="KW-0238">DNA-binding</keyword>
<accession>A0ABP7IRB4</accession>
<evidence type="ECO:0000256" key="4">
    <source>
        <dbReference type="PROSITE-ProRule" id="PRU00335"/>
    </source>
</evidence>
<dbReference type="InterPro" id="IPR009057">
    <property type="entry name" value="Homeodomain-like_sf"/>
</dbReference>
<evidence type="ECO:0000256" key="3">
    <source>
        <dbReference type="ARBA" id="ARBA00023163"/>
    </source>
</evidence>
<dbReference type="InterPro" id="IPR050109">
    <property type="entry name" value="HTH-type_TetR-like_transc_reg"/>
</dbReference>
<keyword evidence="1" id="KW-0805">Transcription regulation</keyword>
<organism evidence="6 7">
    <name type="scientific">Streptomyces coacervatus</name>
    <dbReference type="NCBI Taxonomy" id="647381"/>
    <lineage>
        <taxon>Bacteria</taxon>
        <taxon>Bacillati</taxon>
        <taxon>Actinomycetota</taxon>
        <taxon>Actinomycetes</taxon>
        <taxon>Kitasatosporales</taxon>
        <taxon>Streptomycetaceae</taxon>
        <taxon>Streptomyces</taxon>
    </lineage>
</organism>
<dbReference type="Pfam" id="PF00440">
    <property type="entry name" value="TetR_N"/>
    <property type="match status" value="1"/>
</dbReference>